<feature type="compositionally biased region" description="Polar residues" evidence="3">
    <location>
        <begin position="959"/>
        <end position="968"/>
    </location>
</feature>
<keyword evidence="1 2" id="KW-1015">Disulfide bond</keyword>
<feature type="compositionally biased region" description="Basic and acidic residues" evidence="3">
    <location>
        <begin position="860"/>
        <end position="874"/>
    </location>
</feature>
<feature type="region of interest" description="Disordered" evidence="3">
    <location>
        <begin position="669"/>
        <end position="764"/>
    </location>
</feature>
<evidence type="ECO:0000256" key="5">
    <source>
        <dbReference type="SAM" id="SignalP"/>
    </source>
</evidence>
<feature type="compositionally biased region" description="Polar residues" evidence="3">
    <location>
        <begin position="884"/>
        <end position="902"/>
    </location>
</feature>
<evidence type="ECO:0000256" key="1">
    <source>
        <dbReference type="ARBA" id="ARBA00023157"/>
    </source>
</evidence>
<dbReference type="PROSITE" id="PS00022">
    <property type="entry name" value="EGF_1"/>
    <property type="match status" value="3"/>
</dbReference>
<dbReference type="Proteomes" id="UP000694888">
    <property type="component" value="Unplaced"/>
</dbReference>
<proteinExistence type="predicted"/>
<dbReference type="SMART" id="SM00181">
    <property type="entry name" value="EGF"/>
    <property type="match status" value="3"/>
</dbReference>
<dbReference type="Gene3D" id="2.10.25.10">
    <property type="entry name" value="Laminin"/>
    <property type="match status" value="3"/>
</dbReference>
<feature type="region of interest" description="Disordered" evidence="3">
    <location>
        <begin position="1117"/>
        <end position="1289"/>
    </location>
</feature>
<feature type="region of interest" description="Disordered" evidence="3">
    <location>
        <begin position="1376"/>
        <end position="1400"/>
    </location>
</feature>
<feature type="region of interest" description="Disordered" evidence="3">
    <location>
        <begin position="828"/>
        <end position="934"/>
    </location>
</feature>
<keyword evidence="4" id="KW-0812">Transmembrane</keyword>
<reference evidence="8" key="1">
    <citation type="submission" date="2025-08" db="UniProtKB">
        <authorList>
            <consortium name="RefSeq"/>
        </authorList>
    </citation>
    <scope>IDENTIFICATION</scope>
</reference>
<dbReference type="PROSITE" id="PS50026">
    <property type="entry name" value="EGF_3"/>
    <property type="match status" value="3"/>
</dbReference>
<feature type="disulfide bond" evidence="2">
    <location>
        <begin position="102"/>
        <end position="111"/>
    </location>
</feature>
<evidence type="ECO:0000259" key="6">
    <source>
        <dbReference type="PROSITE" id="PS50026"/>
    </source>
</evidence>
<feature type="compositionally biased region" description="Basic and acidic residues" evidence="3">
    <location>
        <begin position="326"/>
        <end position="355"/>
    </location>
</feature>
<feature type="disulfide bond" evidence="2">
    <location>
        <begin position="64"/>
        <end position="73"/>
    </location>
</feature>
<feature type="compositionally biased region" description="Basic and acidic residues" evidence="3">
    <location>
        <begin position="680"/>
        <end position="703"/>
    </location>
</feature>
<feature type="chain" id="PRO_5047005534" evidence="5">
    <location>
        <begin position="20"/>
        <end position="1509"/>
    </location>
</feature>
<dbReference type="CDD" id="cd00054">
    <property type="entry name" value="EGF_CA"/>
    <property type="match status" value="3"/>
</dbReference>
<feature type="region of interest" description="Disordered" evidence="3">
    <location>
        <begin position="959"/>
        <end position="1001"/>
    </location>
</feature>
<dbReference type="SUPFAM" id="SSF57196">
    <property type="entry name" value="EGF/Laminin"/>
    <property type="match status" value="3"/>
</dbReference>
<dbReference type="PANTHER" id="PTHR24033:SF151">
    <property type="entry name" value="NOTCH 2"/>
    <property type="match status" value="1"/>
</dbReference>
<feature type="compositionally biased region" description="Basic and acidic residues" evidence="3">
    <location>
        <begin position="1192"/>
        <end position="1213"/>
    </location>
</feature>
<feature type="region of interest" description="Disordered" evidence="3">
    <location>
        <begin position="1013"/>
        <end position="1067"/>
    </location>
</feature>
<feature type="signal peptide" evidence="5">
    <location>
        <begin position="1"/>
        <end position="19"/>
    </location>
</feature>
<organism evidence="7 8">
    <name type="scientific">Aplysia californica</name>
    <name type="common">California sea hare</name>
    <dbReference type="NCBI Taxonomy" id="6500"/>
    <lineage>
        <taxon>Eukaryota</taxon>
        <taxon>Metazoa</taxon>
        <taxon>Spiralia</taxon>
        <taxon>Lophotrochozoa</taxon>
        <taxon>Mollusca</taxon>
        <taxon>Gastropoda</taxon>
        <taxon>Heterobranchia</taxon>
        <taxon>Euthyneura</taxon>
        <taxon>Tectipleura</taxon>
        <taxon>Aplysiida</taxon>
        <taxon>Aplysioidea</taxon>
        <taxon>Aplysiidae</taxon>
        <taxon>Aplysia</taxon>
    </lineage>
</organism>
<dbReference type="PROSITE" id="PS01186">
    <property type="entry name" value="EGF_2"/>
    <property type="match status" value="2"/>
</dbReference>
<feature type="region of interest" description="Disordered" evidence="3">
    <location>
        <begin position="285"/>
        <end position="486"/>
    </location>
</feature>
<feature type="compositionally biased region" description="Basic residues" evidence="3">
    <location>
        <begin position="384"/>
        <end position="405"/>
    </location>
</feature>
<feature type="compositionally biased region" description="Basic and acidic residues" evidence="3">
    <location>
        <begin position="304"/>
        <end position="314"/>
    </location>
</feature>
<dbReference type="InterPro" id="IPR001881">
    <property type="entry name" value="EGF-like_Ca-bd_dom"/>
</dbReference>
<feature type="compositionally biased region" description="Polar residues" evidence="3">
    <location>
        <begin position="706"/>
        <end position="720"/>
    </location>
</feature>
<feature type="domain" description="EGF-like" evidence="6">
    <location>
        <begin position="33"/>
        <end position="74"/>
    </location>
</feature>
<keyword evidence="2" id="KW-0245">EGF-like domain</keyword>
<comment type="caution">
    <text evidence="2">Lacks conserved residue(s) required for the propagation of feature annotation.</text>
</comment>
<dbReference type="InterPro" id="IPR051830">
    <property type="entry name" value="NOTCH_homolog"/>
</dbReference>
<accession>A0ABM1A9E2</accession>
<sequence>MNIMKLMHVLIMLYLVSSAGDLCYHAVQARVRVKNVCNSQPCQNGGQCIDLSEPSGVKRFECSCLEGFEGITCQKRIDPCGREPCLNGGVCMPKGEYYHCICPEEFQGSKCEQPKKQKSPCTERPCGAHGVCEVLNDGFVCECFPGYYGARCEEQKAAAVDSGVKMVEVEAAGGTASSIRDMLIVLIVFLVLLLIVLALMCLHCWRVYNRRSDFKAMREQRQAAGEEDTGCAPGWLDTSNTLCYEFFCCQRKPQGEERNSLTNVSGIILPLREYEKLLRDKGKHRSISSTFSKMSSRPFRKSHRVEERLSHEELTAQESGGDEEEGREKEEEKEEGEKEQLLPYVESRRSPEKNSNHKVSSAGKMTELVSRHNPHSSYPERSTRSRSSKRAASRGPQHKSSSRQHSRGEQLSRVLSRPHSSSDESEELEIKGQGGTWPASNNHVHLREDSGKMPSRVRSYSGDDDQKYEQNEVTSPQGRAAGTHTNRSDRIFPKYRSEVTMGMYRDYPRLKAQRDNILLRTQSDTVYKQHPRKEHSTIITTRDDPTTHTFVDHLRLEEQKGNNMLQRHRRDDGGENYAEQRRMNEDSDSNATQHYVDSATAKNQRESARLQVYEDHSQDLRDYPPMRSERSNVMPQTYSDEFAPVSRSQVSGYVSPIHHLLVGSPRVTVEDTGRSAGGRPEPRRIVGSVRDVDHLADNHRLPPENDPNSQRSHLQPTQVREMTHDSVQTEDRGKYREDRGYAEEYNPGHHNHPGFPHRSDGNDSRLTYGASLDGGRSTRLSHLRNSFAGLGQQQSVPVHHVTFPPSGHLALQSSSVQGLNREAPGILHEHSSFTPRQTVQSGRSATSGLYRDTSTGMYREPSHLELASDSRGESYDIPVGKQLPQPQTSGSSVPTLDGSSFSQRDHVRASSPRWHSHNPREQYTLDETPRRTYDDMPYQGGILAPPRVSRTVPNVSVSYHQNTRGSSRLSHEPSKASTLRLPDSYSRHSDASLHTIQGTRREVMTRYPHSGEVLASESVGSSPDGQSGDSEEPPAGDTGLWESNQSRQTEMDQAHQRYPRNREDRNGCRTYARYLMSRQHPQQKRERRAVRETVDNLEFDDRHMRKSVTFDSSGVLEVLSEDDVSDDTQNTSAESDSADNDKNNSDDDARSVGESECGSERSDDVDIDDDDEEDENQAYDDDGYASTTGRLSESDAGGRSRDPQSLHAYSERASRRHTHTPRSERNITDHASPRRRLSYSNRHSVSQPYLSGKRRAGRQSNSSLFWGTRRRDNSTEEEDQEEGGERERNYIRTRVERDKTGPVIYRNTRMRHPREIKSADKAHTKGTQREKVTPKKFIRRGDLFRNCKRHLGQPPKAAQEIHQVCPKDVLLEGNGSQNRGILKNTGPRVPRSSLVGSKHAEEKVTVVTGEHPQTAHKSRQPSGVIKYLDNHSSSCLKGVDSCHQGCSVIPALRYTRGHVISSTTKQKMGTHKISTPQDHQHYSSNSKNDTRSVKTKSYPRHPRARYMCQ</sequence>
<keyword evidence="5" id="KW-0732">Signal</keyword>
<feature type="compositionally biased region" description="Basic and acidic residues" evidence="3">
    <location>
        <begin position="1049"/>
        <end position="1067"/>
    </location>
</feature>
<feature type="compositionally biased region" description="Basic and acidic residues" evidence="3">
    <location>
        <begin position="1139"/>
        <end position="1164"/>
    </location>
</feature>
<dbReference type="SMART" id="SM00179">
    <property type="entry name" value="EGF_CA"/>
    <property type="match status" value="3"/>
</dbReference>
<evidence type="ECO:0000256" key="3">
    <source>
        <dbReference type="SAM" id="MobiDB-lite"/>
    </source>
</evidence>
<evidence type="ECO:0000313" key="8">
    <source>
        <dbReference type="RefSeq" id="XP_012943341.1"/>
    </source>
</evidence>
<feature type="transmembrane region" description="Helical" evidence="4">
    <location>
        <begin position="182"/>
        <end position="208"/>
    </location>
</feature>
<keyword evidence="7" id="KW-1185">Reference proteome</keyword>
<feature type="compositionally biased region" description="Polar residues" evidence="3">
    <location>
        <begin position="1018"/>
        <end position="1028"/>
    </location>
</feature>
<evidence type="ECO:0000256" key="4">
    <source>
        <dbReference type="SAM" id="Phobius"/>
    </source>
</evidence>
<feature type="compositionally biased region" description="Polar residues" evidence="3">
    <location>
        <begin position="1238"/>
        <end position="1249"/>
    </location>
</feature>
<feature type="region of interest" description="Disordered" evidence="3">
    <location>
        <begin position="1462"/>
        <end position="1509"/>
    </location>
</feature>
<evidence type="ECO:0000313" key="7">
    <source>
        <dbReference type="Proteomes" id="UP000694888"/>
    </source>
</evidence>
<feature type="compositionally biased region" description="Basic and acidic residues" evidence="3">
    <location>
        <begin position="721"/>
        <end position="742"/>
    </location>
</feature>
<dbReference type="Pfam" id="PF00008">
    <property type="entry name" value="EGF"/>
    <property type="match status" value="2"/>
</dbReference>
<feature type="domain" description="EGF-like" evidence="6">
    <location>
        <begin position="76"/>
        <end position="112"/>
    </location>
</feature>
<feature type="disulfide bond" evidence="2">
    <location>
        <begin position="143"/>
        <end position="152"/>
    </location>
</feature>
<gene>
    <name evidence="8" type="primary">LOC101848637</name>
</gene>
<dbReference type="PANTHER" id="PTHR24033">
    <property type="entry name" value="EGF-LIKE DOMAIN-CONTAINING PROTEIN"/>
    <property type="match status" value="1"/>
</dbReference>
<feature type="compositionally biased region" description="Polar residues" evidence="3">
    <location>
        <begin position="1462"/>
        <end position="1487"/>
    </location>
</feature>
<dbReference type="InterPro" id="IPR000742">
    <property type="entry name" value="EGF"/>
</dbReference>
<feature type="compositionally biased region" description="Basic residues" evidence="3">
    <location>
        <begin position="1493"/>
        <end position="1509"/>
    </location>
</feature>
<protein>
    <submittedName>
        <fullName evidence="8">Uncharacterized protein LOC101848637</fullName>
    </submittedName>
</protein>
<feature type="compositionally biased region" description="Acidic residues" evidence="3">
    <location>
        <begin position="1165"/>
        <end position="1183"/>
    </location>
</feature>
<keyword evidence="4" id="KW-1133">Transmembrane helix</keyword>
<feature type="compositionally biased region" description="Polar residues" evidence="3">
    <location>
        <begin position="832"/>
        <end position="856"/>
    </location>
</feature>
<dbReference type="GeneID" id="101848637"/>
<evidence type="ECO:0000256" key="2">
    <source>
        <dbReference type="PROSITE-ProRule" id="PRU00076"/>
    </source>
</evidence>
<keyword evidence="4" id="KW-0472">Membrane</keyword>
<feature type="domain" description="EGF-like" evidence="6">
    <location>
        <begin position="117"/>
        <end position="153"/>
    </location>
</feature>
<feature type="compositionally biased region" description="Basic and acidic residues" evidence="3">
    <location>
        <begin position="1221"/>
        <end position="1232"/>
    </location>
</feature>
<name>A0ABM1A9E2_APLCA</name>
<dbReference type="RefSeq" id="XP_012943341.1">
    <property type="nucleotide sequence ID" value="XM_013087887.1"/>
</dbReference>